<dbReference type="SUPFAM" id="SSF46565">
    <property type="entry name" value="Chaperone J-domain"/>
    <property type="match status" value="1"/>
</dbReference>
<dbReference type="EMBL" id="ABEU02000010">
    <property type="protein sequence ID" value="PNR46796.1"/>
    <property type="molecule type" value="Genomic_DNA"/>
</dbReference>
<sequence>MAVAVRLESVFCFRHPPVSITSRNLCACAHVKTGNLFVIRLKSLPFPQSQRLAIFQVRCSSTADASRDSCMPFPTLYELLEIPQHVGLPEIKLAYRQMARRYHPDVCPPTEKEECTRRFMQVQEAYDTLSDPHLRADYDLWLQNPLNAKTLSAGFRAGNRRRTGKFDMDVSDDWRDHWKSQLQELRRREGRGVKEESWASRMRKKREVE</sequence>
<feature type="domain" description="J" evidence="2">
    <location>
        <begin position="75"/>
        <end position="142"/>
    </location>
</feature>
<evidence type="ECO:0000313" key="5">
    <source>
        <dbReference type="Proteomes" id="UP000006727"/>
    </source>
</evidence>
<keyword evidence="5" id="KW-1185">Reference proteome</keyword>
<dbReference type="InterPro" id="IPR001623">
    <property type="entry name" value="DnaJ_domain"/>
</dbReference>
<dbReference type="EnsemblPlants" id="Pp3c10_15440V3.5">
    <property type="protein sequence ID" value="Pp3c10_15440V3.5"/>
    <property type="gene ID" value="Pp3c10_15440"/>
</dbReference>
<dbReference type="RefSeq" id="XP_073393107.1">
    <property type="nucleotide sequence ID" value="XM_073537006.1"/>
</dbReference>
<dbReference type="PRINTS" id="PR00625">
    <property type="entry name" value="JDOMAIN"/>
</dbReference>
<dbReference type="RefSeq" id="XP_024387465.1">
    <property type="nucleotide sequence ID" value="XM_024531697.2"/>
</dbReference>
<dbReference type="PaxDb" id="3218-PP1S145_153V6.1"/>
<feature type="compositionally biased region" description="Basic and acidic residues" evidence="1">
    <location>
        <begin position="189"/>
        <end position="198"/>
    </location>
</feature>
<dbReference type="RefSeq" id="XP_024387462.1">
    <property type="nucleotide sequence ID" value="XM_024531694.2"/>
</dbReference>
<dbReference type="Gramene" id="Pp3c10_15440V3.2">
    <property type="protein sequence ID" value="Pp3c10_15440V3.2"/>
    <property type="gene ID" value="Pp3c10_15440"/>
</dbReference>
<dbReference type="STRING" id="3218.A0A2K1JZ46"/>
<dbReference type="RefSeq" id="XP_024387463.1">
    <property type="nucleotide sequence ID" value="XM_024531695.2"/>
</dbReference>
<dbReference type="PROSITE" id="PS50076">
    <property type="entry name" value="DNAJ_2"/>
    <property type="match status" value="1"/>
</dbReference>
<dbReference type="Gramene" id="Pp3c10_15440V3.6">
    <property type="protein sequence ID" value="Pp3c10_15440V3.6"/>
    <property type="gene ID" value="Pp3c10_15440"/>
</dbReference>
<dbReference type="InterPro" id="IPR053232">
    <property type="entry name" value="DnaJ_C/III_chloroplastic"/>
</dbReference>
<dbReference type="GeneID" id="112287983"/>
<reference evidence="4" key="3">
    <citation type="submission" date="2020-12" db="UniProtKB">
        <authorList>
            <consortium name="EnsemblPlants"/>
        </authorList>
    </citation>
    <scope>IDENTIFICATION</scope>
</reference>
<dbReference type="Pfam" id="PF00226">
    <property type="entry name" value="DnaJ"/>
    <property type="match status" value="1"/>
</dbReference>
<dbReference type="InterPro" id="IPR036869">
    <property type="entry name" value="J_dom_sf"/>
</dbReference>
<dbReference type="EnsemblPlants" id="Pp3c10_15440V3.4">
    <property type="protein sequence ID" value="Pp3c10_15440V3.4"/>
    <property type="gene ID" value="Pp3c10_15440"/>
</dbReference>
<dbReference type="Gramene" id="Pp3c10_15440V3.5">
    <property type="protein sequence ID" value="Pp3c10_15440V3.5"/>
    <property type="gene ID" value="Pp3c10_15440"/>
</dbReference>
<evidence type="ECO:0000256" key="1">
    <source>
        <dbReference type="SAM" id="MobiDB-lite"/>
    </source>
</evidence>
<dbReference type="EnsemblPlants" id="Pp3c10_15440V3.2">
    <property type="protein sequence ID" value="Pp3c10_15440V3.2"/>
    <property type="gene ID" value="Pp3c10_15440"/>
</dbReference>
<dbReference type="Proteomes" id="UP000006727">
    <property type="component" value="Chromosome 10"/>
</dbReference>
<feature type="region of interest" description="Disordered" evidence="1">
    <location>
        <begin position="189"/>
        <end position="209"/>
    </location>
</feature>
<evidence type="ECO:0000313" key="4">
    <source>
        <dbReference type="EnsemblPlants" id="Pp3c10_15440V3.1"/>
    </source>
</evidence>
<dbReference type="PANTHER" id="PTHR45090">
    <property type="entry name" value="CHAPERONE PROTEIN DNAJ 20 CHLOROPLASTIC"/>
    <property type="match status" value="1"/>
</dbReference>
<dbReference type="RefSeq" id="XP_073393108.1">
    <property type="nucleotide sequence ID" value="XM_073537007.1"/>
</dbReference>
<dbReference type="PROSITE" id="PS00636">
    <property type="entry name" value="DNAJ_1"/>
    <property type="match status" value="1"/>
</dbReference>
<dbReference type="EnsemblPlants" id="Pp3c10_15440V3.1">
    <property type="protein sequence ID" value="Pp3c10_15440V3.1"/>
    <property type="gene ID" value="Pp3c10_15440"/>
</dbReference>
<dbReference type="Gramene" id="Pp3c10_15440V3.1">
    <property type="protein sequence ID" value="Pp3c10_15440V3.1"/>
    <property type="gene ID" value="Pp3c10_15440"/>
</dbReference>
<dbReference type="RefSeq" id="XP_024387464.1">
    <property type="nucleotide sequence ID" value="XM_024531696.2"/>
</dbReference>
<dbReference type="EnsemblPlants" id="Pp3c10_15440V3.3">
    <property type="protein sequence ID" value="Pp3c10_15440V3.3"/>
    <property type="gene ID" value="Pp3c10_15440"/>
</dbReference>
<name>A0A2K1JZ46_PHYPA</name>
<dbReference type="RefSeq" id="XP_024387466.1">
    <property type="nucleotide sequence ID" value="XM_024531698.2"/>
</dbReference>
<evidence type="ECO:0000259" key="2">
    <source>
        <dbReference type="PROSITE" id="PS50076"/>
    </source>
</evidence>
<dbReference type="InterPro" id="IPR018253">
    <property type="entry name" value="DnaJ_domain_CS"/>
</dbReference>
<dbReference type="Gramene" id="Pp3c10_15440V3.4">
    <property type="protein sequence ID" value="Pp3c10_15440V3.4"/>
    <property type="gene ID" value="Pp3c10_15440"/>
</dbReference>
<dbReference type="Gramene" id="Pp3c10_15440V3.3">
    <property type="protein sequence ID" value="Pp3c10_15440V3.3"/>
    <property type="gene ID" value="Pp3c10_15440"/>
</dbReference>
<dbReference type="CDD" id="cd06257">
    <property type="entry name" value="DnaJ"/>
    <property type="match status" value="1"/>
</dbReference>
<dbReference type="SMART" id="SM00271">
    <property type="entry name" value="DnaJ"/>
    <property type="match status" value="1"/>
</dbReference>
<dbReference type="Gene3D" id="1.10.287.110">
    <property type="entry name" value="DnaJ domain"/>
    <property type="match status" value="1"/>
</dbReference>
<accession>A0A2K1JZ46</accession>
<gene>
    <name evidence="4" type="primary">LOC112287983</name>
    <name evidence="3" type="ORF">PHYPA_013916</name>
</gene>
<evidence type="ECO:0000313" key="3">
    <source>
        <dbReference type="EMBL" id="PNR46796.1"/>
    </source>
</evidence>
<protein>
    <recommendedName>
        <fullName evidence="2">J domain-containing protein</fullName>
    </recommendedName>
</protein>
<organism evidence="3">
    <name type="scientific">Physcomitrium patens</name>
    <name type="common">Spreading-leaved earth moss</name>
    <name type="synonym">Physcomitrella patens</name>
    <dbReference type="NCBI Taxonomy" id="3218"/>
    <lineage>
        <taxon>Eukaryota</taxon>
        <taxon>Viridiplantae</taxon>
        <taxon>Streptophyta</taxon>
        <taxon>Embryophyta</taxon>
        <taxon>Bryophyta</taxon>
        <taxon>Bryophytina</taxon>
        <taxon>Bryopsida</taxon>
        <taxon>Funariidae</taxon>
        <taxon>Funariales</taxon>
        <taxon>Funariaceae</taxon>
        <taxon>Physcomitrium</taxon>
    </lineage>
</organism>
<proteinExistence type="predicted"/>
<dbReference type="AlphaFoldDB" id="A0A2K1JZ46"/>
<reference evidence="3 5" key="2">
    <citation type="journal article" date="2018" name="Plant J.">
        <title>The Physcomitrella patens chromosome-scale assembly reveals moss genome structure and evolution.</title>
        <authorList>
            <person name="Lang D."/>
            <person name="Ullrich K.K."/>
            <person name="Murat F."/>
            <person name="Fuchs J."/>
            <person name="Jenkins J."/>
            <person name="Haas F.B."/>
            <person name="Piednoel M."/>
            <person name="Gundlach H."/>
            <person name="Van Bel M."/>
            <person name="Meyberg R."/>
            <person name="Vives C."/>
            <person name="Morata J."/>
            <person name="Symeonidi A."/>
            <person name="Hiss M."/>
            <person name="Muchero W."/>
            <person name="Kamisugi Y."/>
            <person name="Saleh O."/>
            <person name="Blanc G."/>
            <person name="Decker E.L."/>
            <person name="van Gessel N."/>
            <person name="Grimwood J."/>
            <person name="Hayes R.D."/>
            <person name="Graham S.W."/>
            <person name="Gunter L.E."/>
            <person name="McDaniel S.F."/>
            <person name="Hoernstein S.N.W."/>
            <person name="Larsson A."/>
            <person name="Li F.W."/>
            <person name="Perroud P.F."/>
            <person name="Phillips J."/>
            <person name="Ranjan P."/>
            <person name="Rokshar D.S."/>
            <person name="Rothfels C.J."/>
            <person name="Schneider L."/>
            <person name="Shu S."/>
            <person name="Stevenson D.W."/>
            <person name="Thummler F."/>
            <person name="Tillich M."/>
            <person name="Villarreal Aguilar J.C."/>
            <person name="Widiez T."/>
            <person name="Wong G.K."/>
            <person name="Wymore A."/>
            <person name="Zhang Y."/>
            <person name="Zimmer A.D."/>
            <person name="Quatrano R.S."/>
            <person name="Mayer K.F.X."/>
            <person name="Goodstein D."/>
            <person name="Casacuberta J.M."/>
            <person name="Vandepoele K."/>
            <person name="Reski R."/>
            <person name="Cuming A.C."/>
            <person name="Tuskan G.A."/>
            <person name="Maumus F."/>
            <person name="Salse J."/>
            <person name="Schmutz J."/>
            <person name="Rensing S.A."/>
        </authorList>
    </citation>
    <scope>NUCLEOTIDE SEQUENCE [LARGE SCALE GENOMIC DNA]</scope>
    <source>
        <strain evidence="4 5">cv. Gransden 2004</strain>
    </source>
</reference>
<reference evidence="3 5" key="1">
    <citation type="journal article" date="2008" name="Science">
        <title>The Physcomitrella genome reveals evolutionary insights into the conquest of land by plants.</title>
        <authorList>
            <person name="Rensing S."/>
            <person name="Lang D."/>
            <person name="Zimmer A."/>
            <person name="Terry A."/>
            <person name="Salamov A."/>
            <person name="Shapiro H."/>
            <person name="Nishiyama T."/>
            <person name="Perroud P.-F."/>
            <person name="Lindquist E."/>
            <person name="Kamisugi Y."/>
            <person name="Tanahashi T."/>
            <person name="Sakakibara K."/>
            <person name="Fujita T."/>
            <person name="Oishi K."/>
            <person name="Shin-I T."/>
            <person name="Kuroki Y."/>
            <person name="Toyoda A."/>
            <person name="Suzuki Y."/>
            <person name="Hashimoto A."/>
            <person name="Yamaguchi K."/>
            <person name="Sugano A."/>
            <person name="Kohara Y."/>
            <person name="Fujiyama A."/>
            <person name="Anterola A."/>
            <person name="Aoki S."/>
            <person name="Ashton N."/>
            <person name="Barbazuk W.B."/>
            <person name="Barker E."/>
            <person name="Bennetzen J."/>
            <person name="Bezanilla M."/>
            <person name="Blankenship R."/>
            <person name="Cho S.H."/>
            <person name="Dutcher S."/>
            <person name="Estelle M."/>
            <person name="Fawcett J.A."/>
            <person name="Gundlach H."/>
            <person name="Hanada K."/>
            <person name="Heyl A."/>
            <person name="Hicks K.A."/>
            <person name="Hugh J."/>
            <person name="Lohr M."/>
            <person name="Mayer K."/>
            <person name="Melkozernov A."/>
            <person name="Murata T."/>
            <person name="Nelson D."/>
            <person name="Pils B."/>
            <person name="Prigge M."/>
            <person name="Reiss B."/>
            <person name="Renner T."/>
            <person name="Rombauts S."/>
            <person name="Rushton P."/>
            <person name="Sanderfoot A."/>
            <person name="Schween G."/>
            <person name="Shiu S.-H."/>
            <person name="Stueber K."/>
            <person name="Theodoulou F.L."/>
            <person name="Tu H."/>
            <person name="Van de Peer Y."/>
            <person name="Verrier P.J."/>
            <person name="Waters E."/>
            <person name="Wood A."/>
            <person name="Yang L."/>
            <person name="Cove D."/>
            <person name="Cuming A."/>
            <person name="Hasebe M."/>
            <person name="Lucas S."/>
            <person name="Mishler D.B."/>
            <person name="Reski R."/>
            <person name="Grigoriev I."/>
            <person name="Quatrano R.S."/>
            <person name="Boore J.L."/>
        </authorList>
    </citation>
    <scope>NUCLEOTIDE SEQUENCE [LARGE SCALE GENOMIC DNA]</scope>
    <source>
        <strain evidence="4 5">cv. Gransden 2004</strain>
    </source>
</reference>
<dbReference type="PANTHER" id="PTHR45090:SF4">
    <property type="entry name" value="J DOMAIN-CONTAINING PROTEIN"/>
    <property type="match status" value="1"/>
</dbReference>
<dbReference type="OrthoDB" id="10250354at2759"/>
<dbReference type="EnsemblPlants" id="Pp3c10_15440V3.6">
    <property type="protein sequence ID" value="Pp3c10_15440V3.6"/>
    <property type="gene ID" value="Pp3c10_15440"/>
</dbReference>